<name>A0A2J8I553_VIBDI</name>
<evidence type="ECO:0000256" key="8">
    <source>
        <dbReference type="ARBA" id="ARBA00023224"/>
    </source>
</evidence>
<dbReference type="SUPFAM" id="SSF103190">
    <property type="entry name" value="Sensory domain-like"/>
    <property type="match status" value="1"/>
</dbReference>
<dbReference type="Pfam" id="PF02743">
    <property type="entry name" value="dCache_1"/>
    <property type="match status" value="1"/>
</dbReference>
<protein>
    <submittedName>
        <fullName evidence="15">Methyl-accepting chemotaxis protein</fullName>
    </submittedName>
    <submittedName>
        <fullName evidence="16">Methyl-accepting chemotaxis sensory transducer with Cache sensor</fullName>
    </submittedName>
</protein>
<dbReference type="SMART" id="SM00283">
    <property type="entry name" value="MA"/>
    <property type="match status" value="1"/>
</dbReference>
<dbReference type="AlphaFoldDB" id="A0A2J8I553"/>
<dbReference type="Gene3D" id="3.30.450.20">
    <property type="entry name" value="PAS domain"/>
    <property type="match status" value="2"/>
</dbReference>
<dbReference type="Proteomes" id="UP000236449">
    <property type="component" value="Unassembled WGS sequence"/>
</dbReference>
<dbReference type="CDD" id="cd11386">
    <property type="entry name" value="MCP_signal"/>
    <property type="match status" value="1"/>
</dbReference>
<evidence type="ECO:0000259" key="13">
    <source>
        <dbReference type="PROSITE" id="PS50192"/>
    </source>
</evidence>
<comment type="subcellular location">
    <subcellularLocation>
        <location evidence="1">Cell inner membrane</location>
        <topology evidence="1">Multi-pass membrane protein</topology>
    </subcellularLocation>
</comment>
<evidence type="ECO:0000256" key="3">
    <source>
        <dbReference type="ARBA" id="ARBA00022500"/>
    </source>
</evidence>
<dbReference type="PROSITE" id="PS50111">
    <property type="entry name" value="CHEMOTAXIS_TRANSDUC_2"/>
    <property type="match status" value="1"/>
</dbReference>
<keyword evidence="5 11" id="KW-0812">Transmembrane</keyword>
<evidence type="ECO:0000259" key="12">
    <source>
        <dbReference type="PROSITE" id="PS50111"/>
    </source>
</evidence>
<keyword evidence="3" id="KW-0145">Chemotaxis</keyword>
<comment type="similarity">
    <text evidence="9">Belongs to the methyl-accepting chemotaxis (MCP) protein family.</text>
</comment>
<evidence type="ECO:0000313" key="16">
    <source>
        <dbReference type="EMBL" id="RAS60003.1"/>
    </source>
</evidence>
<gene>
    <name evidence="15" type="ORF">C1N32_05855</name>
    <name evidence="16" type="ORF">DET48_12426</name>
</gene>
<dbReference type="Pfam" id="PF00015">
    <property type="entry name" value="MCPsignal"/>
    <property type="match status" value="1"/>
</dbReference>
<evidence type="ECO:0000256" key="2">
    <source>
        <dbReference type="ARBA" id="ARBA00022475"/>
    </source>
</evidence>
<dbReference type="PANTHER" id="PTHR32089">
    <property type="entry name" value="METHYL-ACCEPTING CHEMOTAXIS PROTEIN MCPB"/>
    <property type="match status" value="1"/>
</dbReference>
<dbReference type="SUPFAM" id="SSF58104">
    <property type="entry name" value="Methyl-accepting chemotaxis protein (MCP) signaling domain"/>
    <property type="match status" value="1"/>
</dbReference>
<evidence type="ECO:0000256" key="11">
    <source>
        <dbReference type="SAM" id="Phobius"/>
    </source>
</evidence>
<dbReference type="CDD" id="cd12912">
    <property type="entry name" value="PDC2_MCP_like"/>
    <property type="match status" value="1"/>
</dbReference>
<dbReference type="InterPro" id="IPR004089">
    <property type="entry name" value="MCPsignal_dom"/>
</dbReference>
<dbReference type="GO" id="GO:0007165">
    <property type="term" value="P:signal transduction"/>
    <property type="evidence" value="ECO:0007669"/>
    <property type="project" value="UniProtKB-KW"/>
</dbReference>
<keyword evidence="2" id="KW-1003">Cell membrane</keyword>
<evidence type="ECO:0000259" key="14">
    <source>
        <dbReference type="PROSITE" id="PS50885"/>
    </source>
</evidence>
<sequence>MSLTLKTKVLVSTLIAIAITAIALVIVSYQSSKEESWKNIYSESHNTLKAYSSGIGVWFHDKQLAVEGMKKEIEANPDVDLVPHLRQLMTSGGFGLSYYGNEQGEMFRQDPSLNKAGYDPRVRGWYKLAMQEKKPVTTDPYVSVTMKALVVTLASPVTVNGKIIGVVGSNLALDKLAEDVLSISVPGNGYAFLVNSKGNIVAHNNADLVLKPIADIHPELTWQQLKSSSDNRSQFEIQLDDRAKVIASKAIENTDWMLVMVLDKKTLEEPILATLLNQLMIAAGILIVLGIVASTVVSKQLQGLSHITLALTDIAEGNGDLTQRLEVKSNDEVGTLAEKFNQFVGSLHTIMVNVRDITLSINQNADLSAKSASTRSSRVSMQQDEITMVATAVTEMAAATAEIANNAENTAKSANESVTLGQAGYEQMQKSIDSINQLASELNSSTKIIGELENHTQEISTILSTIRSIAEQTNLLALNAAIEAARAGEHGRGFAVVADEVRVLSQRTHQSTEEIQSKIEGLQKVTGEAVSAMTHSHSLVTTSVDDVQHMGDQLQQISQAISIISDMATQIASAAEEQSLVTSEINTNTESVRELSNGLAQDAAEGENEAHTLRDLVVQLEKQIGRFKI</sequence>
<dbReference type="PRINTS" id="PR00260">
    <property type="entry name" value="CHEMTRNSDUCR"/>
</dbReference>
<dbReference type="GO" id="GO:0004888">
    <property type="term" value="F:transmembrane signaling receptor activity"/>
    <property type="evidence" value="ECO:0007669"/>
    <property type="project" value="InterPro"/>
</dbReference>
<dbReference type="CDD" id="cd06225">
    <property type="entry name" value="HAMP"/>
    <property type="match status" value="1"/>
</dbReference>
<dbReference type="OrthoDB" id="2489132at2"/>
<dbReference type="Proteomes" id="UP000248729">
    <property type="component" value="Unassembled WGS sequence"/>
</dbReference>
<dbReference type="CDD" id="cd12913">
    <property type="entry name" value="PDC1_MCP_like"/>
    <property type="match status" value="1"/>
</dbReference>
<keyword evidence="4" id="KW-0997">Cell inner membrane</keyword>
<dbReference type="InterPro" id="IPR000727">
    <property type="entry name" value="T_SNARE_dom"/>
</dbReference>
<dbReference type="GO" id="GO:0005886">
    <property type="term" value="C:plasma membrane"/>
    <property type="evidence" value="ECO:0007669"/>
    <property type="project" value="UniProtKB-SubCell"/>
</dbReference>
<dbReference type="SMART" id="SM00304">
    <property type="entry name" value="HAMP"/>
    <property type="match status" value="1"/>
</dbReference>
<dbReference type="EMBL" id="QLTR01000024">
    <property type="protein sequence ID" value="RAS60003.1"/>
    <property type="molecule type" value="Genomic_DNA"/>
</dbReference>
<evidence type="ECO:0000256" key="10">
    <source>
        <dbReference type="PROSITE-ProRule" id="PRU00284"/>
    </source>
</evidence>
<evidence type="ECO:0000256" key="7">
    <source>
        <dbReference type="ARBA" id="ARBA00023136"/>
    </source>
</evidence>
<keyword evidence="7 11" id="KW-0472">Membrane</keyword>
<feature type="domain" description="Methyl-accepting transducer" evidence="12">
    <location>
        <begin position="357"/>
        <end position="593"/>
    </location>
</feature>
<accession>A0A2J8I553</accession>
<dbReference type="GO" id="GO:0006935">
    <property type="term" value="P:chemotaxis"/>
    <property type="evidence" value="ECO:0007669"/>
    <property type="project" value="UniProtKB-KW"/>
</dbReference>
<dbReference type="InterPro" id="IPR029151">
    <property type="entry name" value="Sensor-like_sf"/>
</dbReference>
<organism evidence="15 17">
    <name type="scientific">Vibrio diazotrophicus</name>
    <dbReference type="NCBI Taxonomy" id="685"/>
    <lineage>
        <taxon>Bacteria</taxon>
        <taxon>Pseudomonadati</taxon>
        <taxon>Pseudomonadota</taxon>
        <taxon>Gammaproteobacteria</taxon>
        <taxon>Vibrionales</taxon>
        <taxon>Vibrionaceae</taxon>
        <taxon>Vibrio</taxon>
    </lineage>
</organism>
<feature type="domain" description="T-SNARE coiled-coil homology" evidence="13">
    <location>
        <begin position="544"/>
        <end position="592"/>
    </location>
</feature>
<keyword evidence="6 11" id="KW-1133">Transmembrane helix</keyword>
<reference evidence="15 17" key="1">
    <citation type="submission" date="2018-01" db="EMBL/GenBank/DDBJ databases">
        <title>Draft genome sequences of six Vibrio diazotrophicus strains isolated from deep-sea sediments of the Baltic Sea.</title>
        <authorList>
            <person name="Castillo D."/>
            <person name="Vandieken V."/>
            <person name="Chiang O."/>
            <person name="Middelboe M."/>
        </authorList>
    </citation>
    <scope>NUCLEOTIDE SEQUENCE [LARGE SCALE GENOMIC DNA]</scope>
    <source>
        <strain evidence="15 17">60.27F</strain>
    </source>
</reference>
<feature type="domain" description="HAMP" evidence="14">
    <location>
        <begin position="298"/>
        <end position="352"/>
    </location>
</feature>
<keyword evidence="8 10" id="KW-0807">Transducer</keyword>
<evidence type="ECO:0000313" key="17">
    <source>
        <dbReference type="Proteomes" id="UP000236449"/>
    </source>
</evidence>
<reference evidence="16 18" key="2">
    <citation type="submission" date="2018-06" db="EMBL/GenBank/DDBJ databases">
        <title>Freshwater and sediment microbial communities from various areas in North America, analyzing microbe dynamics in response to fracking.</title>
        <authorList>
            <person name="Lamendella R."/>
        </authorList>
    </citation>
    <scope>NUCLEOTIDE SEQUENCE [LARGE SCALE GENOMIC DNA]</scope>
    <source>
        <strain evidence="16 18">99A</strain>
    </source>
</reference>
<evidence type="ECO:0000256" key="1">
    <source>
        <dbReference type="ARBA" id="ARBA00004429"/>
    </source>
</evidence>
<dbReference type="PANTHER" id="PTHR32089:SF117">
    <property type="entry name" value="METHYL ACCEPTING SENSORY TRANSDUCER WITH CACHE_1 SMALL MOLECULE BINDING DOMAIN"/>
    <property type="match status" value="1"/>
</dbReference>
<dbReference type="PROSITE" id="PS50885">
    <property type="entry name" value="HAMP"/>
    <property type="match status" value="1"/>
</dbReference>
<dbReference type="Gene3D" id="1.10.287.950">
    <property type="entry name" value="Methyl-accepting chemotaxis protein"/>
    <property type="match status" value="1"/>
</dbReference>
<dbReference type="EMBL" id="POSK01000003">
    <property type="protein sequence ID" value="PNI05624.1"/>
    <property type="molecule type" value="Genomic_DNA"/>
</dbReference>
<dbReference type="RefSeq" id="WP_102965687.1">
    <property type="nucleotide sequence ID" value="NZ_POSK01000003.1"/>
</dbReference>
<feature type="transmembrane region" description="Helical" evidence="11">
    <location>
        <begin position="9"/>
        <end position="29"/>
    </location>
</feature>
<comment type="caution">
    <text evidence="15">The sequence shown here is derived from an EMBL/GenBank/DDBJ whole genome shotgun (WGS) entry which is preliminary data.</text>
</comment>
<evidence type="ECO:0000313" key="18">
    <source>
        <dbReference type="Proteomes" id="UP000248729"/>
    </source>
</evidence>
<evidence type="ECO:0000313" key="15">
    <source>
        <dbReference type="EMBL" id="PNI05624.1"/>
    </source>
</evidence>
<dbReference type="PROSITE" id="PS50192">
    <property type="entry name" value="T_SNARE"/>
    <property type="match status" value="1"/>
</dbReference>
<dbReference type="FunFam" id="1.10.287.950:FF:000001">
    <property type="entry name" value="Methyl-accepting chemotaxis sensory transducer"/>
    <property type="match status" value="1"/>
</dbReference>
<proteinExistence type="inferred from homology"/>
<feature type="transmembrane region" description="Helical" evidence="11">
    <location>
        <begin position="275"/>
        <end position="297"/>
    </location>
</feature>
<dbReference type="Pfam" id="PF00672">
    <property type="entry name" value="HAMP"/>
    <property type="match status" value="1"/>
</dbReference>
<dbReference type="InterPro" id="IPR003660">
    <property type="entry name" value="HAMP_dom"/>
</dbReference>
<dbReference type="InterPro" id="IPR004090">
    <property type="entry name" value="Chemotax_Me-accpt_rcpt"/>
</dbReference>
<evidence type="ECO:0000256" key="6">
    <source>
        <dbReference type="ARBA" id="ARBA00022989"/>
    </source>
</evidence>
<evidence type="ECO:0000256" key="5">
    <source>
        <dbReference type="ARBA" id="ARBA00022692"/>
    </source>
</evidence>
<evidence type="ECO:0000256" key="9">
    <source>
        <dbReference type="ARBA" id="ARBA00029447"/>
    </source>
</evidence>
<dbReference type="InterPro" id="IPR033479">
    <property type="entry name" value="dCache_1"/>
</dbReference>
<evidence type="ECO:0000256" key="4">
    <source>
        <dbReference type="ARBA" id="ARBA00022519"/>
    </source>
</evidence>